<name>A0A6P4DW17_ARADU</name>
<gene>
    <name evidence="6" type="primary">LOC107496383</name>
</gene>
<dbReference type="InterPro" id="IPR052442">
    <property type="entry name" value="Env_Response_Regulator"/>
</dbReference>
<keyword evidence="1 2" id="KW-0103">Bromodomain</keyword>
<dbReference type="SMART" id="SM00297">
    <property type="entry name" value="BROMO"/>
    <property type="match status" value="1"/>
</dbReference>
<evidence type="ECO:0000256" key="1">
    <source>
        <dbReference type="ARBA" id="ARBA00023117"/>
    </source>
</evidence>
<keyword evidence="5" id="KW-1185">Reference proteome</keyword>
<protein>
    <submittedName>
        <fullName evidence="6">Uncharacterized protein LOC107496383</fullName>
    </submittedName>
</protein>
<evidence type="ECO:0000313" key="6">
    <source>
        <dbReference type="RefSeq" id="XP_015973121.1"/>
    </source>
</evidence>
<evidence type="ECO:0000256" key="2">
    <source>
        <dbReference type="PROSITE-ProRule" id="PRU00035"/>
    </source>
</evidence>
<proteinExistence type="predicted"/>
<dbReference type="GeneID" id="107496383"/>
<dbReference type="KEGG" id="adu:107496383"/>
<feature type="region of interest" description="Disordered" evidence="3">
    <location>
        <begin position="189"/>
        <end position="212"/>
    </location>
</feature>
<dbReference type="Proteomes" id="UP000515211">
    <property type="component" value="Chromosome 7"/>
</dbReference>
<dbReference type="RefSeq" id="XP_015973121.1">
    <property type="nucleotide sequence ID" value="XM_016117635.1"/>
</dbReference>
<dbReference type="PROSITE" id="PS50014">
    <property type="entry name" value="BROMODOMAIN_2"/>
    <property type="match status" value="1"/>
</dbReference>
<evidence type="ECO:0000259" key="4">
    <source>
        <dbReference type="PROSITE" id="PS50014"/>
    </source>
</evidence>
<dbReference type="PRINTS" id="PR00503">
    <property type="entry name" value="BROMODOMAIN"/>
</dbReference>
<dbReference type="SUPFAM" id="SSF47370">
    <property type="entry name" value="Bromodomain"/>
    <property type="match status" value="1"/>
</dbReference>
<reference evidence="6" key="2">
    <citation type="submission" date="2025-08" db="UniProtKB">
        <authorList>
            <consortium name="RefSeq"/>
        </authorList>
    </citation>
    <scope>IDENTIFICATION</scope>
    <source>
        <tissue evidence="6">Whole plant</tissue>
    </source>
</reference>
<evidence type="ECO:0000256" key="3">
    <source>
        <dbReference type="SAM" id="MobiDB-lite"/>
    </source>
</evidence>
<dbReference type="Gene3D" id="1.20.920.10">
    <property type="entry name" value="Bromodomain-like"/>
    <property type="match status" value="1"/>
</dbReference>
<accession>A0A6P4DW17</accession>
<dbReference type="InterPro" id="IPR001487">
    <property type="entry name" value="Bromodomain"/>
</dbReference>
<dbReference type="Pfam" id="PF00439">
    <property type="entry name" value="Bromodomain"/>
    <property type="match status" value="1"/>
</dbReference>
<organism evidence="5 6">
    <name type="scientific">Arachis duranensis</name>
    <name type="common">Wild peanut</name>
    <dbReference type="NCBI Taxonomy" id="130453"/>
    <lineage>
        <taxon>Eukaryota</taxon>
        <taxon>Viridiplantae</taxon>
        <taxon>Streptophyta</taxon>
        <taxon>Embryophyta</taxon>
        <taxon>Tracheophyta</taxon>
        <taxon>Spermatophyta</taxon>
        <taxon>Magnoliopsida</taxon>
        <taxon>eudicotyledons</taxon>
        <taxon>Gunneridae</taxon>
        <taxon>Pentapetalae</taxon>
        <taxon>rosids</taxon>
        <taxon>fabids</taxon>
        <taxon>Fabales</taxon>
        <taxon>Fabaceae</taxon>
        <taxon>Papilionoideae</taxon>
        <taxon>50 kb inversion clade</taxon>
        <taxon>dalbergioids sensu lato</taxon>
        <taxon>Dalbergieae</taxon>
        <taxon>Pterocarpus clade</taxon>
        <taxon>Arachis</taxon>
    </lineage>
</organism>
<dbReference type="AlphaFoldDB" id="A0A6P4DW17"/>
<sequence>MSNIEAIASLKRGAEGTEYQKEKKQKMRRIMDLKASRQCSTILNVLSTHKHGWLFNQPVDPILFQIPDYFDIITHPMDLGTIKYKLESNSYSFMEDFVADVRLTFCNFMIYYAHGEKVYKIAMELSQIFEGKWEEFERSLKCEQDPKKNINQENDTLSNKPPQRLARICYTPTLSATFRVIPRGMHKGSKARVHKSGADKLERRGHRNSHLQKKSDADFVEKELGLRPKLKLLKKSLKRQKNIEREIAIGLEKIKITADEKDKSLKELEMLSFQSPDSKIIPRLGQLNLFNKDYNNMQMTRF</sequence>
<feature type="domain" description="Bromo" evidence="4">
    <location>
        <begin position="47"/>
        <end position="119"/>
    </location>
</feature>
<dbReference type="PANTHER" id="PTHR46136:SF19">
    <property type="entry name" value="TRANSCRIPTION FACTOR GTE12"/>
    <property type="match status" value="1"/>
</dbReference>
<evidence type="ECO:0000313" key="5">
    <source>
        <dbReference type="Proteomes" id="UP000515211"/>
    </source>
</evidence>
<dbReference type="InterPro" id="IPR036427">
    <property type="entry name" value="Bromodomain-like_sf"/>
</dbReference>
<dbReference type="PANTHER" id="PTHR46136">
    <property type="entry name" value="TRANSCRIPTION FACTOR GTE8"/>
    <property type="match status" value="1"/>
</dbReference>
<feature type="compositionally biased region" description="Basic residues" evidence="3">
    <location>
        <begin position="203"/>
        <end position="212"/>
    </location>
</feature>
<reference evidence="5" key="1">
    <citation type="journal article" date="2016" name="Nat. Genet.">
        <title>The genome sequences of Arachis duranensis and Arachis ipaensis, the diploid ancestors of cultivated peanut.</title>
        <authorList>
            <person name="Bertioli D.J."/>
            <person name="Cannon S.B."/>
            <person name="Froenicke L."/>
            <person name="Huang G."/>
            <person name="Farmer A.D."/>
            <person name="Cannon E.K."/>
            <person name="Liu X."/>
            <person name="Gao D."/>
            <person name="Clevenger J."/>
            <person name="Dash S."/>
            <person name="Ren L."/>
            <person name="Moretzsohn M.C."/>
            <person name="Shirasawa K."/>
            <person name="Huang W."/>
            <person name="Vidigal B."/>
            <person name="Abernathy B."/>
            <person name="Chu Y."/>
            <person name="Niederhuth C.E."/>
            <person name="Umale P."/>
            <person name="Araujo A.C."/>
            <person name="Kozik A."/>
            <person name="Kim K.D."/>
            <person name="Burow M.D."/>
            <person name="Varshney R.K."/>
            <person name="Wang X."/>
            <person name="Zhang X."/>
            <person name="Barkley N."/>
            <person name="Guimaraes P.M."/>
            <person name="Isobe S."/>
            <person name="Guo B."/>
            <person name="Liao B."/>
            <person name="Stalker H.T."/>
            <person name="Schmitz R.J."/>
            <person name="Scheffler B.E."/>
            <person name="Leal-Bertioli S.C."/>
            <person name="Xun X."/>
            <person name="Jackson S.A."/>
            <person name="Michelmore R."/>
            <person name="Ozias-Akins P."/>
        </authorList>
    </citation>
    <scope>NUCLEOTIDE SEQUENCE [LARGE SCALE GENOMIC DNA]</scope>
    <source>
        <strain evidence="5">cv. V14167</strain>
    </source>
</reference>